<dbReference type="EMBL" id="LAJF01000036">
    <property type="protein sequence ID" value="KKB86452.1"/>
    <property type="molecule type" value="Genomic_DNA"/>
</dbReference>
<sequence length="217" mass="23734">MSALGDRIRDSRKAAGMTQADLARALGISVQAISQWESGRTVPTADRLIFIGDLLGLDLRTAYFGGELGPYRGDTREGRFVVPMLSKVAAGNWSETVAQQHVADEMRAFEIHWKPSGPTFALEIDGESMMPEFKPGDVIIVDTGLEPIPGDYVVAALEGESEATFKKYRPRGNDADGKPVIELAPLNPDYPSLTISSKSPGRIVGTMKEHRSFRRTR</sequence>
<dbReference type="SUPFAM" id="SSF51306">
    <property type="entry name" value="LexA/Signal peptidase"/>
    <property type="match status" value="1"/>
</dbReference>
<evidence type="ECO:0000313" key="2">
    <source>
        <dbReference type="EMBL" id="KKB86452.1"/>
    </source>
</evidence>
<dbReference type="GO" id="GO:0003677">
    <property type="term" value="F:DNA binding"/>
    <property type="evidence" value="ECO:0007669"/>
    <property type="project" value="InterPro"/>
</dbReference>
<dbReference type="EMBL" id="FQVC01000003">
    <property type="protein sequence ID" value="SHE88561.1"/>
    <property type="molecule type" value="Genomic_DNA"/>
</dbReference>
<reference evidence="2 4" key="1">
    <citation type="submission" date="2015-03" db="EMBL/GenBank/DDBJ databases">
        <authorList>
            <person name="Hassan Y.I."/>
            <person name="Lepp D."/>
            <person name="Zhou T."/>
        </authorList>
    </citation>
    <scope>NUCLEOTIDE SEQUENCE [LARGE SCALE GENOMIC DNA]</scope>
    <source>
        <strain evidence="2 4">DSM 17137</strain>
    </source>
</reference>
<dbReference type="PANTHER" id="PTHR33516">
    <property type="entry name" value="LEXA REPRESSOR"/>
    <property type="match status" value="1"/>
</dbReference>
<gene>
    <name evidence="3" type="ORF">SAMN02745223_01320</name>
    <name evidence="2" type="ORF">VW29_02510</name>
</gene>
<dbReference type="PATRIC" id="fig|1121477.3.peg.1557"/>
<reference evidence="3 5" key="2">
    <citation type="submission" date="2016-11" db="EMBL/GenBank/DDBJ databases">
        <authorList>
            <person name="Jaros S."/>
            <person name="Januszkiewicz K."/>
            <person name="Wedrychowicz H."/>
        </authorList>
    </citation>
    <scope>NUCLEOTIDE SEQUENCE [LARGE SCALE GENOMIC DNA]</scope>
    <source>
        <strain evidence="3 5">DSM 17137</strain>
    </source>
</reference>
<dbReference type="Gene3D" id="2.10.109.10">
    <property type="entry name" value="Umud Fragment, subunit A"/>
    <property type="match status" value="1"/>
</dbReference>
<dbReference type="InterPro" id="IPR001387">
    <property type="entry name" value="Cro/C1-type_HTH"/>
</dbReference>
<dbReference type="InterPro" id="IPR039418">
    <property type="entry name" value="LexA-like"/>
</dbReference>
<dbReference type="AlphaFoldDB" id="A0A0F5LXR6"/>
<evidence type="ECO:0000313" key="5">
    <source>
        <dbReference type="Proteomes" id="UP000184533"/>
    </source>
</evidence>
<dbReference type="InterPro" id="IPR036286">
    <property type="entry name" value="LexA/Signal_pep-like_sf"/>
</dbReference>
<dbReference type="STRING" id="1121477.SAMN02745223_01320"/>
<dbReference type="PANTHER" id="PTHR33516:SF2">
    <property type="entry name" value="LEXA REPRESSOR-RELATED"/>
    <property type="match status" value="1"/>
</dbReference>
<accession>A0A0F5LXR6</accession>
<feature type="domain" description="HTH cro/C1-type" evidence="1">
    <location>
        <begin position="8"/>
        <end position="64"/>
    </location>
</feature>
<dbReference type="InterPro" id="IPR010982">
    <property type="entry name" value="Lambda_DNA-bd_dom_sf"/>
</dbReference>
<dbReference type="SMART" id="SM00530">
    <property type="entry name" value="HTH_XRE"/>
    <property type="match status" value="1"/>
</dbReference>
<dbReference type="Pfam" id="PF01381">
    <property type="entry name" value="HTH_3"/>
    <property type="match status" value="1"/>
</dbReference>
<name>A0A0F5LXR6_9HYPH</name>
<protein>
    <submittedName>
        <fullName evidence="3">SOS-response transcriptional repressor LexA (RecA-mediated autopeptidase)</fullName>
    </submittedName>
</protein>
<dbReference type="OrthoDB" id="528805at2"/>
<dbReference type="Proteomes" id="UP000184533">
    <property type="component" value="Unassembled WGS sequence"/>
</dbReference>
<dbReference type="Proteomes" id="UP000033608">
    <property type="component" value="Unassembled WGS sequence"/>
</dbReference>
<dbReference type="Gene3D" id="1.10.260.40">
    <property type="entry name" value="lambda repressor-like DNA-binding domains"/>
    <property type="match status" value="1"/>
</dbReference>
<dbReference type="PROSITE" id="PS50943">
    <property type="entry name" value="HTH_CROC1"/>
    <property type="match status" value="1"/>
</dbReference>
<evidence type="ECO:0000313" key="3">
    <source>
        <dbReference type="EMBL" id="SHE88561.1"/>
    </source>
</evidence>
<dbReference type="CDD" id="cd00093">
    <property type="entry name" value="HTH_XRE"/>
    <property type="match status" value="1"/>
</dbReference>
<proteinExistence type="predicted"/>
<keyword evidence="4" id="KW-1185">Reference proteome</keyword>
<dbReference type="InterPro" id="IPR015927">
    <property type="entry name" value="Peptidase_S24_S26A/B/C"/>
</dbReference>
<organism evidence="2 4">
    <name type="scientific">Devosia limi DSM 17137</name>
    <dbReference type="NCBI Taxonomy" id="1121477"/>
    <lineage>
        <taxon>Bacteria</taxon>
        <taxon>Pseudomonadati</taxon>
        <taxon>Pseudomonadota</taxon>
        <taxon>Alphaproteobacteria</taxon>
        <taxon>Hyphomicrobiales</taxon>
        <taxon>Devosiaceae</taxon>
        <taxon>Devosia</taxon>
    </lineage>
</organism>
<dbReference type="RefSeq" id="WP_046133781.1">
    <property type="nucleotide sequence ID" value="NZ_FQVC01000003.1"/>
</dbReference>
<evidence type="ECO:0000313" key="4">
    <source>
        <dbReference type="Proteomes" id="UP000033608"/>
    </source>
</evidence>
<dbReference type="InterPro" id="IPR050077">
    <property type="entry name" value="LexA_repressor"/>
</dbReference>
<evidence type="ECO:0000259" key="1">
    <source>
        <dbReference type="PROSITE" id="PS50943"/>
    </source>
</evidence>
<dbReference type="Pfam" id="PF00717">
    <property type="entry name" value="Peptidase_S24"/>
    <property type="match status" value="1"/>
</dbReference>
<dbReference type="CDD" id="cd06529">
    <property type="entry name" value="S24_LexA-like"/>
    <property type="match status" value="1"/>
</dbReference>
<dbReference type="SUPFAM" id="SSF47413">
    <property type="entry name" value="lambda repressor-like DNA-binding domains"/>
    <property type="match status" value="1"/>
</dbReference>